<dbReference type="InParanoid" id="F0ZU81"/>
<evidence type="ECO:0000313" key="2">
    <source>
        <dbReference type="EMBL" id="EGC32494.1"/>
    </source>
</evidence>
<dbReference type="EMBL" id="GL871190">
    <property type="protein sequence ID" value="EGC32494.1"/>
    <property type="molecule type" value="Genomic_DNA"/>
</dbReference>
<reference evidence="3" key="1">
    <citation type="journal article" date="2011" name="Genome Biol.">
        <title>Comparative genomics of the social amoebae Dictyostelium discoideum and Dictyostelium purpureum.</title>
        <authorList>
            <consortium name="US DOE Joint Genome Institute (JGI-PGF)"/>
            <person name="Sucgang R."/>
            <person name="Kuo A."/>
            <person name="Tian X."/>
            <person name="Salerno W."/>
            <person name="Parikh A."/>
            <person name="Feasley C.L."/>
            <person name="Dalin E."/>
            <person name="Tu H."/>
            <person name="Huang E."/>
            <person name="Barry K."/>
            <person name="Lindquist E."/>
            <person name="Shapiro H."/>
            <person name="Bruce D."/>
            <person name="Schmutz J."/>
            <person name="Salamov A."/>
            <person name="Fey P."/>
            <person name="Gaudet P."/>
            <person name="Anjard C."/>
            <person name="Babu M.M."/>
            <person name="Basu S."/>
            <person name="Bushmanova Y."/>
            <person name="van der Wel H."/>
            <person name="Katoh-Kurasawa M."/>
            <person name="Dinh C."/>
            <person name="Coutinho P.M."/>
            <person name="Saito T."/>
            <person name="Elias M."/>
            <person name="Schaap P."/>
            <person name="Kay R.R."/>
            <person name="Henrissat B."/>
            <person name="Eichinger L."/>
            <person name="Rivero F."/>
            <person name="Putnam N.H."/>
            <person name="West C.M."/>
            <person name="Loomis W.F."/>
            <person name="Chisholm R.L."/>
            <person name="Shaulsky G."/>
            <person name="Strassmann J.E."/>
            <person name="Queller D.C."/>
            <person name="Kuspa A."/>
            <person name="Grigoriev I.V."/>
        </authorList>
    </citation>
    <scope>NUCLEOTIDE SEQUENCE [LARGE SCALE GENOMIC DNA]</scope>
    <source>
        <strain evidence="3">QSDP1</strain>
    </source>
</reference>
<gene>
    <name evidence="2" type="ORF">DICPUDRAFT_155522</name>
</gene>
<keyword evidence="3" id="KW-1185">Reference proteome</keyword>
<sequence>MLFVEITERLRKSENLIQKHVNNFISKFFSKKENEDNTGSNEEDLDKEELAGAIKNSLKIASEKEKADDQVVPNDSGIEEEKANDDKNLFTSSGSGSKNPLYYYH</sequence>
<proteinExistence type="predicted"/>
<feature type="compositionally biased region" description="Basic and acidic residues" evidence="1">
    <location>
        <begin position="79"/>
        <end position="88"/>
    </location>
</feature>
<dbReference type="GeneID" id="10508839"/>
<dbReference type="AlphaFoldDB" id="F0ZU81"/>
<feature type="region of interest" description="Disordered" evidence="1">
    <location>
        <begin position="62"/>
        <end position="105"/>
    </location>
</feature>
<feature type="compositionally biased region" description="Polar residues" evidence="1">
    <location>
        <begin position="89"/>
        <end position="98"/>
    </location>
</feature>
<accession>F0ZU81</accession>
<evidence type="ECO:0000313" key="3">
    <source>
        <dbReference type="Proteomes" id="UP000001064"/>
    </source>
</evidence>
<protein>
    <submittedName>
        <fullName evidence="2">Uncharacterized protein</fullName>
    </submittedName>
</protein>
<dbReference type="RefSeq" id="XP_003290987.1">
    <property type="nucleotide sequence ID" value="XM_003290939.1"/>
</dbReference>
<dbReference type="VEuPathDB" id="AmoebaDB:DICPUDRAFT_155522"/>
<name>F0ZU81_DICPU</name>
<dbReference type="KEGG" id="dpp:DICPUDRAFT_155522"/>
<evidence type="ECO:0000256" key="1">
    <source>
        <dbReference type="SAM" id="MobiDB-lite"/>
    </source>
</evidence>
<dbReference type="Proteomes" id="UP000001064">
    <property type="component" value="Unassembled WGS sequence"/>
</dbReference>
<organism evidence="2 3">
    <name type="scientific">Dictyostelium purpureum</name>
    <name type="common">Slime mold</name>
    <dbReference type="NCBI Taxonomy" id="5786"/>
    <lineage>
        <taxon>Eukaryota</taxon>
        <taxon>Amoebozoa</taxon>
        <taxon>Evosea</taxon>
        <taxon>Eumycetozoa</taxon>
        <taxon>Dictyostelia</taxon>
        <taxon>Dictyosteliales</taxon>
        <taxon>Dictyosteliaceae</taxon>
        <taxon>Dictyostelium</taxon>
    </lineage>
</organism>